<dbReference type="PANTHER" id="PTHR44099:SF4">
    <property type="entry name" value="RABCONNECTIN-3B, ISOFORM A"/>
    <property type="match status" value="1"/>
</dbReference>
<dbReference type="InterPro" id="IPR036322">
    <property type="entry name" value="WD40_repeat_dom_sf"/>
</dbReference>
<dbReference type="WBParaSite" id="TCLT_0001006601-mRNA-1">
    <property type="protein sequence ID" value="TCLT_0001006601-mRNA-1"/>
    <property type="gene ID" value="TCLT_0001006601"/>
</dbReference>
<dbReference type="InterPro" id="IPR015943">
    <property type="entry name" value="WD40/YVTN_repeat-like_dom_sf"/>
</dbReference>
<evidence type="ECO:0000256" key="2">
    <source>
        <dbReference type="ARBA" id="ARBA00022737"/>
    </source>
</evidence>
<feature type="repeat" description="WD" evidence="3">
    <location>
        <begin position="62"/>
        <end position="106"/>
    </location>
</feature>
<dbReference type="Proteomes" id="UP000276776">
    <property type="component" value="Unassembled WGS sequence"/>
</dbReference>
<dbReference type="InterPro" id="IPR049916">
    <property type="entry name" value="WDR72-like"/>
</dbReference>
<dbReference type="PROSITE" id="PS50082">
    <property type="entry name" value="WD_REPEATS_2"/>
    <property type="match status" value="2"/>
</dbReference>
<dbReference type="InterPro" id="IPR001680">
    <property type="entry name" value="WD40_rpt"/>
</dbReference>
<evidence type="ECO:0000256" key="1">
    <source>
        <dbReference type="ARBA" id="ARBA00022574"/>
    </source>
</evidence>
<evidence type="ECO:0000313" key="6">
    <source>
        <dbReference type="WBParaSite" id="TCLT_0001006601-mRNA-1"/>
    </source>
</evidence>
<sequence>MTSTTYSNLTVAVALWGKKPPKHRITCIQCSKDGKTIITGAEDGNLIFWEKCDKNLRAKMMMIGHENSITALSATDSAENLTRFVSASADGQLTLWDGVDGRSIDSIFTTYIHRRIMLHRNTSDSFNIYNLYCMGDYSEIVVINPQDMIILFTLSSRVDPDWIAAFTFITLPTKQDTVLGLTTCGMVKIWTLVDLDKKESPIYETESKNLEMSEICSVSWHPSSFSRFLIFTSNSWQVTAYFSDEQICDGKLLPGERTAIARGDDTICIYQLPRLTHGVLNSGIESCQPSLLMILQCTSPTNYILWPDNISFCFGRQLNTHIICRADKEGNVALWNLDDSLLLESQNGVPIKHPELETSIDCQWKSLKSLPPSICDLEDDCEITATHYVSSQGRLVIGRADGIILLLYICDVISKQLLTSDEELSYRRLYGHSSSVTCFLYPHEEHARYDQQILISGSSDFTVIAWNVNTGSKLCRFCSQGGPILRMLIPPETCNPRILHTICSIAGDNSAALFSLKELKCILLASRQSFPIVDVKWRPLDDFLLLKCEDETVYIWQMETASLERIVSGQMSEDIILACDEQIGISERDDEIGVSQAVQMLRALKNKNISAMKQIATGGRDGKIANTTEKVLELPPPMNVKTMNKASTGLVSLENALSSGESMENKSLSTILMSKQVSDSRAASESKIAWQTGSSLYLDVAKLCMSLLHAWTLDRDLDKICLRKLRLLKPAIPLSYGVVSRQGHTGVFMPTEKFIDDISFDTFASSVRWTISSSLTTSHLVTVIALTNTLMSLRSASFDIAKRNILLRNSQLRSSGSDFHDGDSQLRQGWSLIAALHCCLLPDLIKPKNAYCSPRIELWQDRCLEVRMAAQALLTRELTRLSVSGRKRLLESWSAFLPTLLDPTLSIFGNRALVASMNSALETNSVPQPPPIPQRIGEIALPDPTINVDIKLSKEAGVQQIRRNQATSLILLGVIGAEFPDEMSKVVYLLDISRATAQSLLELLIAPPSILLPLHSPLRRAAVDLIGRGFGVWQPHLDISKLLLILLELATATENQSLDMTSAILTPSLDVCRTARHTLSLIATSRPPAVITALSKEVARYNSVVQHQTIQHSATSPLLKSRVEVLRIIELLSEKEYTNVVDLIIPVYLWFYMVSYCPNTRRIAFGGRNGIVVVHELRAAKVQTLQAHKGAVTSVAFSEDGKFLATYGAEEAKLLFWQTSQTFLGMGQSQLKCVRSLSAPGIFPVFSPNGTSQPFRARLVWISHKSVTLMLPSNKEYRFAF</sequence>
<dbReference type="GO" id="GO:0005737">
    <property type="term" value="C:cytoplasm"/>
    <property type="evidence" value="ECO:0007669"/>
    <property type="project" value="TreeGrafter"/>
</dbReference>
<evidence type="ECO:0000313" key="4">
    <source>
        <dbReference type="EMBL" id="VDN07727.1"/>
    </source>
</evidence>
<gene>
    <name evidence="4" type="ORF">TCLT_LOCUS10055</name>
</gene>
<dbReference type="STRING" id="103827.A0A158RD43"/>
<dbReference type="SUPFAM" id="SSF50978">
    <property type="entry name" value="WD40 repeat-like"/>
    <property type="match status" value="3"/>
</dbReference>
<dbReference type="PROSITE" id="PS00678">
    <property type="entry name" value="WD_REPEATS_1"/>
    <property type="match status" value="1"/>
</dbReference>
<name>A0A158RD43_THECL</name>
<reference evidence="4 5" key="2">
    <citation type="submission" date="2018-11" db="EMBL/GenBank/DDBJ databases">
        <authorList>
            <consortium name="Pathogen Informatics"/>
        </authorList>
    </citation>
    <scope>NUCLEOTIDE SEQUENCE [LARGE SCALE GENOMIC DNA]</scope>
</reference>
<keyword evidence="1 3" id="KW-0853">WD repeat</keyword>
<dbReference type="SMART" id="SM00320">
    <property type="entry name" value="WD40"/>
    <property type="match status" value="6"/>
</dbReference>
<dbReference type="Pfam" id="PF00400">
    <property type="entry name" value="WD40"/>
    <property type="match status" value="4"/>
</dbReference>
<proteinExistence type="predicted"/>
<dbReference type="PANTHER" id="PTHR44099">
    <property type="entry name" value="RABCONNECTIN-3B, ISOFORM A"/>
    <property type="match status" value="1"/>
</dbReference>
<protein>
    <submittedName>
        <fullName evidence="6">WD repeat-containing protein 7</fullName>
    </submittedName>
</protein>
<reference evidence="6" key="1">
    <citation type="submission" date="2016-04" db="UniProtKB">
        <authorList>
            <consortium name="WormBaseParasite"/>
        </authorList>
    </citation>
    <scope>IDENTIFICATION</scope>
</reference>
<dbReference type="InterPro" id="IPR019775">
    <property type="entry name" value="WD40_repeat_CS"/>
</dbReference>
<keyword evidence="5" id="KW-1185">Reference proteome</keyword>
<dbReference type="EMBL" id="UYYF01004957">
    <property type="protein sequence ID" value="VDN07727.1"/>
    <property type="molecule type" value="Genomic_DNA"/>
</dbReference>
<dbReference type="OMA" id="KQMPPRI"/>
<dbReference type="Gene3D" id="2.130.10.10">
    <property type="entry name" value="YVTN repeat-like/Quinoprotein amine dehydrogenase"/>
    <property type="match status" value="3"/>
</dbReference>
<accession>A0A158RD43</accession>
<dbReference type="OrthoDB" id="338622at2759"/>
<evidence type="ECO:0000256" key="3">
    <source>
        <dbReference type="PROSITE-ProRule" id="PRU00221"/>
    </source>
</evidence>
<keyword evidence="2" id="KW-0677">Repeat</keyword>
<organism evidence="6">
    <name type="scientific">Thelazia callipaeda</name>
    <name type="common">Oriental eyeworm</name>
    <name type="synonym">Parasitic nematode</name>
    <dbReference type="NCBI Taxonomy" id="103827"/>
    <lineage>
        <taxon>Eukaryota</taxon>
        <taxon>Metazoa</taxon>
        <taxon>Ecdysozoa</taxon>
        <taxon>Nematoda</taxon>
        <taxon>Chromadorea</taxon>
        <taxon>Rhabditida</taxon>
        <taxon>Spirurina</taxon>
        <taxon>Spiruromorpha</taxon>
        <taxon>Thelazioidea</taxon>
        <taxon>Thelaziidae</taxon>
        <taxon>Thelazia</taxon>
    </lineage>
</organism>
<feature type="repeat" description="WD" evidence="3">
    <location>
        <begin position="429"/>
        <end position="476"/>
    </location>
</feature>
<evidence type="ECO:0000313" key="5">
    <source>
        <dbReference type="Proteomes" id="UP000276776"/>
    </source>
</evidence>